<evidence type="ECO:0000256" key="6">
    <source>
        <dbReference type="SAM" id="SignalP"/>
    </source>
</evidence>
<dbReference type="PROSITE" id="PS51257">
    <property type="entry name" value="PROKAR_LIPOPROTEIN"/>
    <property type="match status" value="1"/>
</dbReference>
<dbReference type="InterPro" id="IPR011990">
    <property type="entry name" value="TPR-like_helical_dom_sf"/>
</dbReference>
<comment type="caution">
    <text evidence="8">The sequence shown here is derived from an EMBL/GenBank/DDBJ whole genome shotgun (WGS) entry which is preliminary data.</text>
</comment>
<dbReference type="GO" id="GO:0009279">
    <property type="term" value="C:cell outer membrane"/>
    <property type="evidence" value="ECO:0007669"/>
    <property type="project" value="UniProtKB-SubCell"/>
</dbReference>
<feature type="domain" description="RagB/SusD" evidence="7">
    <location>
        <begin position="368"/>
        <end position="543"/>
    </location>
</feature>
<dbReference type="Proteomes" id="UP000245535">
    <property type="component" value="Unassembled WGS sequence"/>
</dbReference>
<proteinExistence type="inferred from homology"/>
<keyword evidence="5" id="KW-0998">Cell outer membrane</keyword>
<dbReference type="SUPFAM" id="SSF48452">
    <property type="entry name" value="TPR-like"/>
    <property type="match status" value="1"/>
</dbReference>
<evidence type="ECO:0000256" key="3">
    <source>
        <dbReference type="ARBA" id="ARBA00022729"/>
    </source>
</evidence>
<evidence type="ECO:0000256" key="5">
    <source>
        <dbReference type="ARBA" id="ARBA00023237"/>
    </source>
</evidence>
<evidence type="ECO:0000256" key="1">
    <source>
        <dbReference type="ARBA" id="ARBA00004442"/>
    </source>
</evidence>
<feature type="signal peptide" evidence="6">
    <location>
        <begin position="1"/>
        <end position="26"/>
    </location>
</feature>
<dbReference type="Gene3D" id="1.10.3780.10">
    <property type="entry name" value="SusD-like"/>
    <property type="match status" value="1"/>
</dbReference>
<comment type="similarity">
    <text evidence="2">Belongs to the SusD family.</text>
</comment>
<evidence type="ECO:0000256" key="2">
    <source>
        <dbReference type="ARBA" id="ARBA00006275"/>
    </source>
</evidence>
<protein>
    <submittedName>
        <fullName evidence="8">Putative outer membrane starch-binding protein</fullName>
    </submittedName>
</protein>
<gene>
    <name evidence="8" type="ORF">BC781_10224</name>
</gene>
<reference evidence="8 9" key="1">
    <citation type="submission" date="2018-03" db="EMBL/GenBank/DDBJ databases">
        <title>Genomic Encyclopedia of Archaeal and Bacterial Type Strains, Phase II (KMG-II): from individual species to whole genera.</title>
        <authorList>
            <person name="Goeker M."/>
        </authorList>
    </citation>
    <scope>NUCLEOTIDE SEQUENCE [LARGE SCALE GENOMIC DNA]</scope>
    <source>
        <strain evidence="8 9">DSM 28229</strain>
    </source>
</reference>
<dbReference type="Gene3D" id="1.25.40.10">
    <property type="entry name" value="Tetratricopeptide repeat domain"/>
    <property type="match status" value="1"/>
</dbReference>
<name>A0A315ZBN3_SEDFL</name>
<evidence type="ECO:0000256" key="4">
    <source>
        <dbReference type="ARBA" id="ARBA00023136"/>
    </source>
</evidence>
<dbReference type="InterPro" id="IPR012944">
    <property type="entry name" value="SusD_RagB_dom"/>
</dbReference>
<feature type="chain" id="PRO_5016439703" evidence="6">
    <location>
        <begin position="27"/>
        <end position="544"/>
    </location>
</feature>
<keyword evidence="9" id="KW-1185">Reference proteome</keyword>
<dbReference type="Gene3D" id="1.25.40.390">
    <property type="match status" value="1"/>
</dbReference>
<accession>A0A315ZBN3</accession>
<organism evidence="8 9">
    <name type="scientific">Sediminitomix flava</name>
    <dbReference type="NCBI Taxonomy" id="379075"/>
    <lineage>
        <taxon>Bacteria</taxon>
        <taxon>Pseudomonadati</taxon>
        <taxon>Bacteroidota</taxon>
        <taxon>Cytophagia</taxon>
        <taxon>Cytophagales</taxon>
        <taxon>Flammeovirgaceae</taxon>
        <taxon>Sediminitomix</taxon>
    </lineage>
</organism>
<dbReference type="RefSeq" id="WP_245935592.1">
    <property type="nucleotide sequence ID" value="NZ_QGDO01000002.1"/>
</dbReference>
<comment type="subcellular location">
    <subcellularLocation>
        <location evidence="1">Cell outer membrane</location>
    </subcellularLocation>
</comment>
<evidence type="ECO:0000313" key="8">
    <source>
        <dbReference type="EMBL" id="PWJ42483.1"/>
    </source>
</evidence>
<keyword evidence="3 6" id="KW-0732">Signal</keyword>
<evidence type="ECO:0000313" key="9">
    <source>
        <dbReference type="Proteomes" id="UP000245535"/>
    </source>
</evidence>
<dbReference type="AlphaFoldDB" id="A0A315ZBN3"/>
<sequence length="544" mass="60361">MKIQKYIMKGAVVATAALSLTFSSCINDLNVDPIDPNLDSKDKIYTDLNSYEQGLAKIYAGLAVSGQKGPAGAPDLGGLDEGASQYLRKYWEFQELPTDEAINGWGDPGQPELSQATWAASNVLVEILYYRMTYQITLANQFIRDTEGADFGEDDPTDRMNQMRAEARYLRAMSYWHALDFYGNGIPFTDENSAIGSTPPAPPASGFGGTEIFEFIESELMEITSEDAVQQLKAAKAGFVGQADKAAAYMLLAKLYMNAEVYTGTPRWEDAKVYLEKVINAGYSLEGDYANNFMADNYLSQEIIFSVNYDGLYTQSYGGTTFLIHGAVGGDMSAEEYGIDSGWGGHRSTTALVEKFEDGNEVQVDPRGMFYREHDRANTDLTKFTDGYAVVKYTNKSRLGYNGSDPNLTFVDTNFPVFRLADAYLMLAEAEMRMGGVSGTSMANLEEIWTRGNVSSDLQTAYKAELSSNPEGFLLDERARELYWEGHRRTDLVRFGQFSTSEYVWPWKGGDVNGKGLESKFDLLPLPSSEINANPKLKQNPAWM</sequence>
<dbReference type="EMBL" id="QGDO01000002">
    <property type="protein sequence ID" value="PWJ42483.1"/>
    <property type="molecule type" value="Genomic_DNA"/>
</dbReference>
<evidence type="ECO:0000259" key="7">
    <source>
        <dbReference type="Pfam" id="PF07980"/>
    </source>
</evidence>
<keyword evidence="4" id="KW-0472">Membrane</keyword>
<dbReference type="Pfam" id="PF07980">
    <property type="entry name" value="SusD_RagB"/>
    <property type="match status" value="1"/>
</dbReference>